<name>A0A2G8KSX9_STIJA</name>
<dbReference type="PROSITE" id="PS51390">
    <property type="entry name" value="WAP"/>
    <property type="match status" value="1"/>
</dbReference>
<dbReference type="GO" id="GO:0005615">
    <property type="term" value="C:extracellular space"/>
    <property type="evidence" value="ECO:0007669"/>
    <property type="project" value="TreeGrafter"/>
</dbReference>
<organism evidence="4 5">
    <name type="scientific">Stichopus japonicus</name>
    <name type="common">Sea cucumber</name>
    <dbReference type="NCBI Taxonomy" id="307972"/>
    <lineage>
        <taxon>Eukaryota</taxon>
        <taxon>Metazoa</taxon>
        <taxon>Echinodermata</taxon>
        <taxon>Eleutherozoa</taxon>
        <taxon>Echinozoa</taxon>
        <taxon>Holothuroidea</taxon>
        <taxon>Aspidochirotacea</taxon>
        <taxon>Aspidochirotida</taxon>
        <taxon>Stichopodidae</taxon>
        <taxon>Apostichopus</taxon>
    </lineage>
</organism>
<keyword evidence="5" id="KW-1185">Reference proteome</keyword>
<evidence type="ECO:0000313" key="4">
    <source>
        <dbReference type="EMBL" id="PIK51082.1"/>
    </source>
</evidence>
<protein>
    <submittedName>
        <fullName evidence="4">Putative WAP four-disulfide core domain protein 1</fullName>
    </submittedName>
</protein>
<dbReference type="InterPro" id="IPR042357">
    <property type="entry name" value="WFDC1"/>
</dbReference>
<gene>
    <name evidence="4" type="ORF">BSL78_12031</name>
</gene>
<dbReference type="InterPro" id="IPR008197">
    <property type="entry name" value="WAP_dom"/>
</dbReference>
<reference evidence="4 5" key="1">
    <citation type="journal article" date="2017" name="PLoS Biol.">
        <title>The sea cucumber genome provides insights into morphological evolution and visceral regeneration.</title>
        <authorList>
            <person name="Zhang X."/>
            <person name="Sun L."/>
            <person name="Yuan J."/>
            <person name="Sun Y."/>
            <person name="Gao Y."/>
            <person name="Zhang L."/>
            <person name="Li S."/>
            <person name="Dai H."/>
            <person name="Hamel J.F."/>
            <person name="Liu C."/>
            <person name="Yu Y."/>
            <person name="Liu S."/>
            <person name="Lin W."/>
            <person name="Guo K."/>
            <person name="Jin S."/>
            <person name="Xu P."/>
            <person name="Storey K.B."/>
            <person name="Huan P."/>
            <person name="Zhang T."/>
            <person name="Zhou Y."/>
            <person name="Zhang J."/>
            <person name="Lin C."/>
            <person name="Li X."/>
            <person name="Xing L."/>
            <person name="Huo D."/>
            <person name="Sun M."/>
            <person name="Wang L."/>
            <person name="Mercier A."/>
            <person name="Li F."/>
            <person name="Yang H."/>
            <person name="Xiang J."/>
        </authorList>
    </citation>
    <scope>NUCLEOTIDE SEQUENCE [LARGE SCALE GENOMIC DNA]</scope>
    <source>
        <strain evidence="4">Shaxun</strain>
        <tissue evidence="4">Muscle</tissue>
    </source>
</reference>
<dbReference type="PANTHER" id="PTHR14308">
    <property type="entry name" value="WAP FOUR-DISULFIDE CORE DOMAIN PROTEIN 1"/>
    <property type="match status" value="1"/>
</dbReference>
<proteinExistence type="predicted"/>
<evidence type="ECO:0000313" key="5">
    <source>
        <dbReference type="Proteomes" id="UP000230750"/>
    </source>
</evidence>
<keyword evidence="1" id="KW-1133">Transmembrane helix</keyword>
<feature type="chain" id="PRO_5013688112" evidence="2">
    <location>
        <begin position="19"/>
        <end position="194"/>
    </location>
</feature>
<feature type="transmembrane region" description="Helical" evidence="1">
    <location>
        <begin position="133"/>
        <end position="156"/>
    </location>
</feature>
<dbReference type="Gene3D" id="4.10.75.10">
    <property type="entry name" value="Elafin-like"/>
    <property type="match status" value="1"/>
</dbReference>
<dbReference type="OrthoDB" id="5989673at2759"/>
<comment type="caution">
    <text evidence="4">The sequence shown here is derived from an EMBL/GenBank/DDBJ whole genome shotgun (WGS) entry which is preliminary data.</text>
</comment>
<dbReference type="GO" id="GO:0030414">
    <property type="term" value="F:peptidase inhibitor activity"/>
    <property type="evidence" value="ECO:0007669"/>
    <property type="project" value="InterPro"/>
</dbReference>
<dbReference type="GO" id="GO:0001558">
    <property type="term" value="P:regulation of cell growth"/>
    <property type="evidence" value="ECO:0007669"/>
    <property type="project" value="TreeGrafter"/>
</dbReference>
<dbReference type="Pfam" id="PF00095">
    <property type="entry name" value="WAP"/>
    <property type="match status" value="1"/>
</dbReference>
<dbReference type="AlphaFoldDB" id="A0A2G8KSX9"/>
<dbReference type="InterPro" id="IPR036645">
    <property type="entry name" value="Elafin-like_sf"/>
</dbReference>
<dbReference type="EMBL" id="MRZV01000391">
    <property type="protein sequence ID" value="PIK51082.1"/>
    <property type="molecule type" value="Genomic_DNA"/>
</dbReference>
<feature type="signal peptide" evidence="2">
    <location>
        <begin position="1"/>
        <end position="18"/>
    </location>
</feature>
<dbReference type="SUPFAM" id="SSF57256">
    <property type="entry name" value="Elafin-like"/>
    <property type="match status" value="1"/>
</dbReference>
<feature type="domain" description="WAP" evidence="3">
    <location>
        <begin position="45"/>
        <end position="96"/>
    </location>
</feature>
<dbReference type="PANTHER" id="PTHR14308:SF0">
    <property type="entry name" value="WAP FOUR-DISULFIDE CORE DOMAIN PROTEIN 1"/>
    <property type="match status" value="1"/>
</dbReference>
<accession>A0A2G8KSX9</accession>
<keyword evidence="1" id="KW-0812">Transmembrane</keyword>
<keyword evidence="1" id="KW-0472">Membrane</keyword>
<keyword evidence="2" id="KW-0732">Signal</keyword>
<sequence length="194" mass="21441">MDVLGFLLLFMGLHLVHTHSVSTSEEKIVICRPRDLASVFSEDPHIFHEGSCPTTPAPDEVPRNACHQCECWSDANCDEQEKCCYNGCKNTCVDSVIVAPAAVIDWLDEPPRQRTAGNAWLIPGPEEPYAGKLVILCVGTAFVAPYTLCFVSYFLVQRTGTSTKVVVAILVKFLRQYFPLSSPPGFEHPPNKSE</sequence>
<dbReference type="Proteomes" id="UP000230750">
    <property type="component" value="Unassembled WGS sequence"/>
</dbReference>
<evidence type="ECO:0000256" key="2">
    <source>
        <dbReference type="SAM" id="SignalP"/>
    </source>
</evidence>
<evidence type="ECO:0000259" key="3">
    <source>
        <dbReference type="PROSITE" id="PS51390"/>
    </source>
</evidence>
<evidence type="ECO:0000256" key="1">
    <source>
        <dbReference type="SAM" id="Phobius"/>
    </source>
</evidence>
<dbReference type="SMART" id="SM00217">
    <property type="entry name" value="WAP"/>
    <property type="match status" value="1"/>
</dbReference>